<dbReference type="EMBL" id="BAAABM010000062">
    <property type="protein sequence ID" value="GAA0363622.1"/>
    <property type="molecule type" value="Genomic_DNA"/>
</dbReference>
<gene>
    <name evidence="2" type="ORF">GCM10010151_62020</name>
</gene>
<name>A0ABN0XGK0_9ACTN</name>
<sequence>MVELNRRRLIAGLGLAAGAAAVTPLLGAPVSAAEERIDPDALLKAGRFDEAARGYEAILRKDPNNGHAARQRGYIALLSNRFADAQKYLTLAVGLAPDDTQAKQWLAECHLRQEDYPPAVPLLRAIGKEAEATWYEAVQGQPYQVSVGPSGRVPWLTMDPLPLIEASVNGGPPNRFLWDTGNTMGVGLTVRMAEEAGLRPVSQTKVNGGDQQGIDGNIPYTRGSINGSGPQVVSVNTGQEGGMAGGLTLDAADRLGVRVDRSRPMYGATHREVLKGYPCYPDEARIGPAIAREIYWSAGDRMVNPTPFDVLAVFGHTFFKPYAVTLDFAEMNLYITGGESSS</sequence>
<reference evidence="2 3" key="1">
    <citation type="journal article" date="2019" name="Int. J. Syst. Evol. Microbiol.">
        <title>The Global Catalogue of Microorganisms (GCM) 10K type strain sequencing project: providing services to taxonomists for standard genome sequencing and annotation.</title>
        <authorList>
            <consortium name="The Broad Institute Genomics Platform"/>
            <consortium name="The Broad Institute Genome Sequencing Center for Infectious Disease"/>
            <person name="Wu L."/>
            <person name="Ma J."/>
        </authorList>
    </citation>
    <scope>NUCLEOTIDE SEQUENCE [LARGE SCALE GENOMIC DNA]</scope>
    <source>
        <strain evidence="2 3">JCM 3146</strain>
    </source>
</reference>
<feature type="chain" id="PRO_5046647150" description="Tetratricopeptide repeat protein" evidence="1">
    <location>
        <begin position="28"/>
        <end position="342"/>
    </location>
</feature>
<dbReference type="InterPro" id="IPR011990">
    <property type="entry name" value="TPR-like_helical_dom_sf"/>
</dbReference>
<dbReference type="Pfam" id="PF13432">
    <property type="entry name" value="TPR_16"/>
    <property type="match status" value="1"/>
</dbReference>
<feature type="signal peptide" evidence="1">
    <location>
        <begin position="1"/>
        <end position="27"/>
    </location>
</feature>
<accession>A0ABN0XGK0</accession>
<evidence type="ECO:0000313" key="3">
    <source>
        <dbReference type="Proteomes" id="UP001501822"/>
    </source>
</evidence>
<evidence type="ECO:0008006" key="4">
    <source>
        <dbReference type="Google" id="ProtNLM"/>
    </source>
</evidence>
<dbReference type="Gene3D" id="1.25.40.10">
    <property type="entry name" value="Tetratricopeptide repeat domain"/>
    <property type="match status" value="1"/>
</dbReference>
<proteinExistence type="predicted"/>
<evidence type="ECO:0000256" key="1">
    <source>
        <dbReference type="SAM" id="SignalP"/>
    </source>
</evidence>
<keyword evidence="1" id="KW-0732">Signal</keyword>
<dbReference type="Proteomes" id="UP001501822">
    <property type="component" value="Unassembled WGS sequence"/>
</dbReference>
<protein>
    <recommendedName>
        <fullName evidence="4">Tetratricopeptide repeat protein</fullName>
    </recommendedName>
</protein>
<evidence type="ECO:0000313" key="2">
    <source>
        <dbReference type="EMBL" id="GAA0363622.1"/>
    </source>
</evidence>
<keyword evidence="3" id="KW-1185">Reference proteome</keyword>
<dbReference type="InterPro" id="IPR006311">
    <property type="entry name" value="TAT_signal"/>
</dbReference>
<organism evidence="2 3">
    <name type="scientific">Actinoallomurus spadix</name>
    <dbReference type="NCBI Taxonomy" id="79912"/>
    <lineage>
        <taxon>Bacteria</taxon>
        <taxon>Bacillati</taxon>
        <taxon>Actinomycetota</taxon>
        <taxon>Actinomycetes</taxon>
        <taxon>Streptosporangiales</taxon>
        <taxon>Thermomonosporaceae</taxon>
        <taxon>Actinoallomurus</taxon>
    </lineage>
</organism>
<dbReference type="SUPFAM" id="SSF48452">
    <property type="entry name" value="TPR-like"/>
    <property type="match status" value="1"/>
</dbReference>
<comment type="caution">
    <text evidence="2">The sequence shown here is derived from an EMBL/GenBank/DDBJ whole genome shotgun (WGS) entry which is preliminary data.</text>
</comment>
<dbReference type="RefSeq" id="WP_252811209.1">
    <property type="nucleotide sequence ID" value="NZ_BAAABM010000062.1"/>
</dbReference>
<dbReference type="PROSITE" id="PS51318">
    <property type="entry name" value="TAT"/>
    <property type="match status" value="1"/>
</dbReference>